<evidence type="ECO:0000313" key="5">
    <source>
        <dbReference type="WBParaSite" id="ACRNAN_Path_631.g2343.t1"/>
    </source>
</evidence>
<dbReference type="InterPro" id="IPR000863">
    <property type="entry name" value="Sulfotransferase_dom"/>
</dbReference>
<dbReference type="Pfam" id="PF00685">
    <property type="entry name" value="Sulfotransfer_1"/>
    <property type="match status" value="1"/>
</dbReference>
<dbReference type="InterPro" id="IPR027417">
    <property type="entry name" value="P-loop_NTPase"/>
</dbReference>
<keyword evidence="2" id="KW-0808">Transferase</keyword>
<dbReference type="SUPFAM" id="SSF52540">
    <property type="entry name" value="P-loop containing nucleoside triphosphate hydrolases"/>
    <property type="match status" value="1"/>
</dbReference>
<dbReference type="PANTHER" id="PTHR11783">
    <property type="entry name" value="SULFOTRANSFERASE SULT"/>
    <property type="match status" value="1"/>
</dbReference>
<dbReference type="AlphaFoldDB" id="A0A914C998"/>
<protein>
    <submittedName>
        <fullName evidence="5">Sulfotransferase domain-containing protein</fullName>
    </submittedName>
</protein>
<dbReference type="Proteomes" id="UP000887540">
    <property type="component" value="Unplaced"/>
</dbReference>
<feature type="domain" description="Sulfotransferase" evidence="3">
    <location>
        <begin position="49"/>
        <end position="180"/>
    </location>
</feature>
<evidence type="ECO:0000256" key="2">
    <source>
        <dbReference type="ARBA" id="ARBA00022679"/>
    </source>
</evidence>
<evidence type="ECO:0000256" key="1">
    <source>
        <dbReference type="ARBA" id="ARBA00005771"/>
    </source>
</evidence>
<dbReference type="Gene3D" id="3.40.50.300">
    <property type="entry name" value="P-loop containing nucleotide triphosphate hydrolases"/>
    <property type="match status" value="2"/>
</dbReference>
<evidence type="ECO:0000259" key="3">
    <source>
        <dbReference type="Pfam" id="PF00685"/>
    </source>
</evidence>
<keyword evidence="4" id="KW-1185">Reference proteome</keyword>
<sequence>MINLTWKLSIPDDKMPHSFPYKRLDNIMVPRFYTEESLDRIKRLKTRTDDIFISSYCRAGTHWLAYIVALIVNNGILPKEQSLHDVACFIGQSLNPITEEMMEKMDSPRIFFEHLPYKYITFLNGKDVKPRYIYIARNPKEVAVSFYNLLKTLNDSKHFMGSFMSFSGTWNEFFQAFIKGYKLSEEIIEILFQKTSFDEMKKDENAKIAQRLRLPTSSFFRAGTNNSWKALFTEEQVKQMDELLLSYTCNFNMDFN</sequence>
<name>A0A914C998_9BILA</name>
<comment type="similarity">
    <text evidence="1">Belongs to the sulfotransferase 1 family.</text>
</comment>
<dbReference type="GO" id="GO:0008146">
    <property type="term" value="F:sulfotransferase activity"/>
    <property type="evidence" value="ECO:0007669"/>
    <property type="project" value="InterPro"/>
</dbReference>
<evidence type="ECO:0000313" key="4">
    <source>
        <dbReference type="Proteomes" id="UP000887540"/>
    </source>
</evidence>
<accession>A0A914C998</accession>
<proteinExistence type="inferred from homology"/>
<reference evidence="5" key="1">
    <citation type="submission" date="2022-11" db="UniProtKB">
        <authorList>
            <consortium name="WormBaseParasite"/>
        </authorList>
    </citation>
    <scope>IDENTIFICATION</scope>
</reference>
<organism evidence="4 5">
    <name type="scientific">Acrobeloides nanus</name>
    <dbReference type="NCBI Taxonomy" id="290746"/>
    <lineage>
        <taxon>Eukaryota</taxon>
        <taxon>Metazoa</taxon>
        <taxon>Ecdysozoa</taxon>
        <taxon>Nematoda</taxon>
        <taxon>Chromadorea</taxon>
        <taxon>Rhabditida</taxon>
        <taxon>Tylenchina</taxon>
        <taxon>Cephalobomorpha</taxon>
        <taxon>Cephaloboidea</taxon>
        <taxon>Cephalobidae</taxon>
        <taxon>Acrobeloides</taxon>
    </lineage>
</organism>
<dbReference type="WBParaSite" id="ACRNAN_Path_631.g2343.t1">
    <property type="protein sequence ID" value="ACRNAN_Path_631.g2343.t1"/>
    <property type="gene ID" value="ACRNAN_Path_631.g2343"/>
</dbReference>